<keyword evidence="6" id="KW-1185">Reference proteome</keyword>
<dbReference type="InterPro" id="IPR027417">
    <property type="entry name" value="P-loop_NTPase"/>
</dbReference>
<dbReference type="Gene3D" id="3.40.50.300">
    <property type="entry name" value="P-loop containing nucleotide triphosphate hydrolases"/>
    <property type="match status" value="1"/>
</dbReference>
<reference evidence="3" key="2">
    <citation type="submission" date="2023-07" db="EMBL/GenBank/DDBJ databases">
        <authorList>
            <person name="Aydin F."/>
            <person name="Tarhane S."/>
            <person name="Saticioglu I.B."/>
            <person name="Karakaya E."/>
            <person name="Abay S."/>
            <person name="Guran O."/>
            <person name="Bozkurt E."/>
            <person name="Uzum N."/>
            <person name="Olgun K."/>
            <person name="Jablonski D."/>
        </authorList>
    </citation>
    <scope>NUCLEOTIDE SEQUENCE</scope>
    <source>
        <strain evidence="3">Faydin-H75</strain>
    </source>
</reference>
<reference evidence="4 6" key="1">
    <citation type="submission" date="2023-07" db="EMBL/GenBank/DDBJ databases">
        <title>Unpublished Manusciprt.</title>
        <authorList>
            <person name="Aydin F."/>
            <person name="Tarhane S."/>
            <person name="Saticioglu I.B."/>
            <person name="Karakaya E."/>
            <person name="Abay S."/>
            <person name="Guran O."/>
            <person name="Bozkurt E."/>
            <person name="Uzum N."/>
            <person name="Olgun K."/>
            <person name="Jablonski D."/>
        </authorList>
    </citation>
    <scope>NUCLEOTIDE SEQUENCE</scope>
    <source>
        <strain evidence="6">faydin-H75</strain>
        <strain evidence="4">Faydin-H76</strain>
    </source>
</reference>
<dbReference type="AlphaFoldDB" id="A0AA90PQA7"/>
<evidence type="ECO:0000256" key="1">
    <source>
        <dbReference type="ARBA" id="ARBA00006611"/>
    </source>
</evidence>
<dbReference type="SUPFAM" id="SSF52540">
    <property type="entry name" value="P-loop containing nucleoside triphosphate hydrolases"/>
    <property type="match status" value="1"/>
</dbReference>
<dbReference type="Proteomes" id="UP001177258">
    <property type="component" value="Unassembled WGS sequence"/>
</dbReference>
<dbReference type="EMBL" id="JAUYZK010000003">
    <property type="protein sequence ID" value="MDP2538751.1"/>
    <property type="molecule type" value="Genomic_DNA"/>
</dbReference>
<dbReference type="PANTHER" id="PTHR30486">
    <property type="entry name" value="TWITCHING MOTILITY PROTEIN PILT"/>
    <property type="match status" value="1"/>
</dbReference>
<dbReference type="PANTHER" id="PTHR30486:SF6">
    <property type="entry name" value="TYPE IV PILUS RETRACTATION ATPASE PILT"/>
    <property type="match status" value="1"/>
</dbReference>
<dbReference type="InterPro" id="IPR001482">
    <property type="entry name" value="T2SS/T4SS_dom"/>
</dbReference>
<evidence type="ECO:0000313" key="5">
    <source>
        <dbReference type="Proteomes" id="UP001177258"/>
    </source>
</evidence>
<evidence type="ECO:0000313" key="3">
    <source>
        <dbReference type="EMBL" id="MDO7253123.1"/>
    </source>
</evidence>
<accession>A0AA90PQA7</accession>
<protein>
    <submittedName>
        <fullName evidence="4">CpaF family protein</fullName>
    </submittedName>
</protein>
<proteinExistence type="inferred from homology"/>
<comment type="similarity">
    <text evidence="1">Belongs to the GSP E family.</text>
</comment>
<dbReference type="CDD" id="cd01130">
    <property type="entry name" value="VirB11-like_ATPase"/>
    <property type="match status" value="1"/>
</dbReference>
<feature type="domain" description="Bacterial type II secretion system protein E" evidence="2">
    <location>
        <begin position="79"/>
        <end position="361"/>
    </location>
</feature>
<dbReference type="Gene3D" id="3.30.450.380">
    <property type="match status" value="1"/>
</dbReference>
<dbReference type="Proteomes" id="UP001240777">
    <property type="component" value="Unassembled WGS sequence"/>
</dbReference>
<dbReference type="InterPro" id="IPR050921">
    <property type="entry name" value="T4SS_GSP_E_ATPase"/>
</dbReference>
<sequence>MVLNTLIREKQNISIRFIREKVLSEIDIEKIEQLIDNHEIFLKEILRVIQKVATENQKYLSKYELQMMGEIIADEIMGLGPLRILMEDEEVSDILVNGPSNIYIEKNGKLEKTNRTFIDNDQLTDIAKRLVAKMGRRIDDAQPLVDARMPDGSRLNVVINPIALDGTSISIRKFNKSSKTLEELCKYGSMNAQIAGILMIASKSRCNIVVSGGTGSGKTTLLNALSHHISDDERIITLEDAAELKLQQPHIVRLETRMAGVENSGQVTMRMLVINALRMRPDRIIVGECRGGEAFEMLQAMNTGHDGSMTTLHANSPFDAMSRLENLVMMAGFNLPIEAIRHNIASAVNIIVQIARLNDGSRKVIKISELMGIENGQIKLYDIFDFQVDKKRDKNGRIQGHYIFNHLPQNSILEKNSMMFDIYPELEKIVKSLEPGDVG</sequence>
<name>A0AA90PQA7_9HELI</name>
<gene>
    <name evidence="3" type="ORF">Q5I04_04265</name>
    <name evidence="4" type="ORF">Q5I06_03000</name>
</gene>
<evidence type="ECO:0000259" key="2">
    <source>
        <dbReference type="Pfam" id="PF00437"/>
    </source>
</evidence>
<reference evidence="3 5" key="3">
    <citation type="journal article" date="2024" name="Syst. Appl. Microbiol.">
        <title>Helicobacter cappadocius sp. nov., from lizards: The first psychrotrophic Helicobacter species.</title>
        <authorList>
            <person name="Aydin F."/>
            <person name="Tarhane S."/>
            <person name="Karakaya E."/>
            <person name="Abay S."/>
            <person name="Kayman T."/>
            <person name="Guran O."/>
            <person name="Bozkurt E."/>
            <person name="Uzum N."/>
            <person name="Avci A."/>
            <person name="Olgun K."/>
            <person name="Jablonski D."/>
            <person name="Guran C."/>
            <person name="Burcin Saticioglu I."/>
        </authorList>
    </citation>
    <scope>NUCLEOTIDE SEQUENCE [LARGE SCALE GENOMIC DNA]</scope>
    <source>
        <strain evidence="3">Faydin-H75</strain>
        <strain evidence="5">faydin-H76</strain>
    </source>
</reference>
<comment type="caution">
    <text evidence="4">The sequence shown here is derived from an EMBL/GenBank/DDBJ whole genome shotgun (WGS) entry which is preliminary data.</text>
</comment>
<evidence type="ECO:0000313" key="4">
    <source>
        <dbReference type="EMBL" id="MDP2538751.1"/>
    </source>
</evidence>
<dbReference type="Pfam" id="PF00437">
    <property type="entry name" value="T2SSE"/>
    <property type="match status" value="1"/>
</dbReference>
<dbReference type="GO" id="GO:0016887">
    <property type="term" value="F:ATP hydrolysis activity"/>
    <property type="evidence" value="ECO:0007669"/>
    <property type="project" value="InterPro"/>
</dbReference>
<dbReference type="RefSeq" id="WP_305516965.1">
    <property type="nucleotide sequence ID" value="NZ_JAUPEV010000005.1"/>
</dbReference>
<evidence type="ECO:0000313" key="6">
    <source>
        <dbReference type="Proteomes" id="UP001240777"/>
    </source>
</evidence>
<dbReference type="EMBL" id="JAUPEV010000005">
    <property type="protein sequence ID" value="MDO7253123.1"/>
    <property type="molecule type" value="Genomic_DNA"/>
</dbReference>
<organism evidence="4 5">
    <name type="scientific">Helicobacter cappadocius</name>
    <dbReference type="NCBI Taxonomy" id="3063998"/>
    <lineage>
        <taxon>Bacteria</taxon>
        <taxon>Pseudomonadati</taxon>
        <taxon>Campylobacterota</taxon>
        <taxon>Epsilonproteobacteria</taxon>
        <taxon>Campylobacterales</taxon>
        <taxon>Helicobacteraceae</taxon>
        <taxon>Helicobacter</taxon>
    </lineage>
</organism>